<dbReference type="GO" id="GO:0006636">
    <property type="term" value="P:unsaturated fatty acid biosynthetic process"/>
    <property type="evidence" value="ECO:0007669"/>
    <property type="project" value="TreeGrafter"/>
</dbReference>
<evidence type="ECO:0000256" key="12">
    <source>
        <dbReference type="ARBA" id="ARBA00023160"/>
    </source>
</evidence>
<gene>
    <name evidence="15" type="ORF">HPB48_006805</name>
</gene>
<comment type="caution">
    <text evidence="15">The sequence shown here is derived from an EMBL/GenBank/DDBJ whole genome shotgun (WGS) entry which is preliminary data.</text>
</comment>
<evidence type="ECO:0000313" key="15">
    <source>
        <dbReference type="EMBL" id="KAH9361243.1"/>
    </source>
</evidence>
<dbReference type="GO" id="GO:0004768">
    <property type="term" value="F:stearoyl-CoA 9-desaturase activity"/>
    <property type="evidence" value="ECO:0007669"/>
    <property type="project" value="TreeGrafter"/>
</dbReference>
<reference evidence="15 16" key="1">
    <citation type="journal article" date="2020" name="Cell">
        <title>Large-Scale Comparative Analyses of Tick Genomes Elucidate Their Genetic Diversity and Vector Capacities.</title>
        <authorList>
            <consortium name="Tick Genome and Microbiome Consortium (TIGMIC)"/>
            <person name="Jia N."/>
            <person name="Wang J."/>
            <person name="Shi W."/>
            <person name="Du L."/>
            <person name="Sun Y."/>
            <person name="Zhan W."/>
            <person name="Jiang J.F."/>
            <person name="Wang Q."/>
            <person name="Zhang B."/>
            <person name="Ji P."/>
            <person name="Bell-Sakyi L."/>
            <person name="Cui X.M."/>
            <person name="Yuan T.T."/>
            <person name="Jiang B.G."/>
            <person name="Yang W.F."/>
            <person name="Lam T.T."/>
            <person name="Chang Q.C."/>
            <person name="Ding S.J."/>
            <person name="Wang X.J."/>
            <person name="Zhu J.G."/>
            <person name="Ruan X.D."/>
            <person name="Zhao L."/>
            <person name="Wei J.T."/>
            <person name="Ye R.Z."/>
            <person name="Que T.C."/>
            <person name="Du C.H."/>
            <person name="Zhou Y.H."/>
            <person name="Cheng J.X."/>
            <person name="Dai P.F."/>
            <person name="Guo W.B."/>
            <person name="Han X.H."/>
            <person name="Huang E.J."/>
            <person name="Li L.F."/>
            <person name="Wei W."/>
            <person name="Gao Y.C."/>
            <person name="Liu J.Z."/>
            <person name="Shao H.Z."/>
            <person name="Wang X."/>
            <person name="Wang C.C."/>
            <person name="Yang T.C."/>
            <person name="Huo Q.B."/>
            <person name="Li W."/>
            <person name="Chen H.Y."/>
            <person name="Chen S.E."/>
            <person name="Zhou L.G."/>
            <person name="Ni X.B."/>
            <person name="Tian J.H."/>
            <person name="Sheng Y."/>
            <person name="Liu T."/>
            <person name="Pan Y.S."/>
            <person name="Xia L.Y."/>
            <person name="Li J."/>
            <person name="Zhao F."/>
            <person name="Cao W.C."/>
        </authorList>
    </citation>
    <scope>NUCLEOTIDE SEQUENCE [LARGE SCALE GENOMIC DNA]</scope>
    <source>
        <strain evidence="15">HaeL-2018</strain>
    </source>
</reference>
<dbReference type="GO" id="GO:0005789">
    <property type="term" value="C:endoplasmic reticulum membrane"/>
    <property type="evidence" value="ECO:0007669"/>
    <property type="project" value="TreeGrafter"/>
</dbReference>
<evidence type="ECO:0000256" key="7">
    <source>
        <dbReference type="ARBA" id="ARBA00022989"/>
    </source>
</evidence>
<dbReference type="GO" id="GO:0005506">
    <property type="term" value="F:iron ion binding"/>
    <property type="evidence" value="ECO:0007669"/>
    <property type="project" value="TreeGrafter"/>
</dbReference>
<dbReference type="PROSITE" id="PS00476">
    <property type="entry name" value="FATTY_ACID_DESATUR_1"/>
    <property type="match status" value="1"/>
</dbReference>
<feature type="transmembrane region" description="Helical" evidence="14">
    <location>
        <begin position="7"/>
        <end position="31"/>
    </location>
</feature>
<evidence type="ECO:0000256" key="2">
    <source>
        <dbReference type="ARBA" id="ARBA00009295"/>
    </source>
</evidence>
<feature type="transmembrane region" description="Helical" evidence="14">
    <location>
        <begin position="133"/>
        <end position="150"/>
    </location>
</feature>
<dbReference type="OrthoDB" id="9988030at2759"/>
<dbReference type="OMA" id="SCGESWH"/>
<keyword evidence="4 13" id="KW-0812">Transmembrane</keyword>
<dbReference type="PANTHER" id="PTHR11351">
    <property type="entry name" value="ACYL-COA DESATURASE"/>
    <property type="match status" value="1"/>
</dbReference>
<dbReference type="AlphaFoldDB" id="A0A9J6FEA2"/>
<evidence type="ECO:0000256" key="9">
    <source>
        <dbReference type="ARBA" id="ARBA00023004"/>
    </source>
</evidence>
<evidence type="ECO:0000256" key="14">
    <source>
        <dbReference type="SAM" id="Phobius"/>
    </source>
</evidence>
<protein>
    <recommendedName>
        <fullName evidence="17">Fatty acid desaturase</fullName>
    </recommendedName>
</protein>
<dbReference type="PRINTS" id="PR00075">
    <property type="entry name" value="FACDDSATRASE"/>
</dbReference>
<evidence type="ECO:0000256" key="1">
    <source>
        <dbReference type="ARBA" id="ARBA00004141"/>
    </source>
</evidence>
<keyword evidence="3 13" id="KW-0444">Lipid biosynthesis</keyword>
<dbReference type="PANTHER" id="PTHR11351:SF31">
    <property type="entry name" value="DESATURASE 1, ISOFORM A-RELATED"/>
    <property type="match status" value="1"/>
</dbReference>
<keyword evidence="7 14" id="KW-1133">Transmembrane helix</keyword>
<dbReference type="CDD" id="cd03505">
    <property type="entry name" value="Delta9-FADS-like"/>
    <property type="match status" value="1"/>
</dbReference>
<keyword evidence="8 13" id="KW-0560">Oxidoreductase</keyword>
<comment type="similarity">
    <text evidence="2 13">Belongs to the fatty acid desaturase type 1 family.</text>
</comment>
<keyword evidence="12 13" id="KW-0275">Fatty acid biosynthesis</keyword>
<keyword evidence="16" id="KW-1185">Reference proteome</keyword>
<dbReference type="EMBL" id="JABSTR010000001">
    <property type="protein sequence ID" value="KAH9361243.1"/>
    <property type="molecule type" value="Genomic_DNA"/>
</dbReference>
<feature type="transmembrane region" description="Helical" evidence="14">
    <location>
        <begin position="37"/>
        <end position="57"/>
    </location>
</feature>
<keyword evidence="6" id="KW-0276">Fatty acid metabolism</keyword>
<keyword evidence="9" id="KW-0408">Iron</keyword>
<organism evidence="15 16">
    <name type="scientific">Haemaphysalis longicornis</name>
    <name type="common">Bush tick</name>
    <dbReference type="NCBI Taxonomy" id="44386"/>
    <lineage>
        <taxon>Eukaryota</taxon>
        <taxon>Metazoa</taxon>
        <taxon>Ecdysozoa</taxon>
        <taxon>Arthropoda</taxon>
        <taxon>Chelicerata</taxon>
        <taxon>Arachnida</taxon>
        <taxon>Acari</taxon>
        <taxon>Parasitiformes</taxon>
        <taxon>Ixodida</taxon>
        <taxon>Ixodoidea</taxon>
        <taxon>Ixodidae</taxon>
        <taxon>Haemaphysalinae</taxon>
        <taxon>Haemaphysalis</taxon>
    </lineage>
</organism>
<comment type="domain">
    <text evidence="13">The histidine box domains are involved in binding the catalytic metal ions.</text>
</comment>
<proteinExistence type="inferred from homology"/>
<dbReference type="VEuPathDB" id="VectorBase:HLOH_063902"/>
<keyword evidence="10" id="KW-0443">Lipid metabolism</keyword>
<dbReference type="Proteomes" id="UP000821853">
    <property type="component" value="Chromosome 1"/>
</dbReference>
<evidence type="ECO:0000256" key="4">
    <source>
        <dbReference type="ARBA" id="ARBA00022692"/>
    </source>
</evidence>
<dbReference type="InterPro" id="IPR015876">
    <property type="entry name" value="Acyl-CoA_DS"/>
</dbReference>
<evidence type="ECO:0000256" key="3">
    <source>
        <dbReference type="ARBA" id="ARBA00022516"/>
    </source>
</evidence>
<comment type="subcellular location">
    <subcellularLocation>
        <location evidence="1">Membrane</location>
        <topology evidence="1">Multi-pass membrane protein</topology>
    </subcellularLocation>
</comment>
<evidence type="ECO:0000313" key="16">
    <source>
        <dbReference type="Proteomes" id="UP000821853"/>
    </source>
</evidence>
<sequence>MEIVWRNVILMGSLHLISIYGFYVLFCAVQWKTVFAAYLFYTVSGIGVTAGSHRLWAHRSYKAKTPYRIMLMIFQTMAFQNDIYDWARDHRMHHKYSETTADPHDATRGFFFSHVGWLLLGCACLLRRYYLPLMITICFILPAVLPWWLWGETLWHSFLICSLTRYCFTLNMTWLVNSAAHIWGNRPYDRHISPRQNLVTIVGAHGEGFHNYHHTFPYDYRTSELGCRINTTTWFIDFFAWLGQVYDRKEVPSHVVERRMERTGDGSRGLTAGTRCF</sequence>
<evidence type="ECO:0000256" key="5">
    <source>
        <dbReference type="ARBA" id="ARBA00022723"/>
    </source>
</evidence>
<keyword evidence="11 14" id="KW-0472">Membrane</keyword>
<evidence type="ECO:0000256" key="11">
    <source>
        <dbReference type="ARBA" id="ARBA00023136"/>
    </source>
</evidence>
<evidence type="ECO:0000256" key="10">
    <source>
        <dbReference type="ARBA" id="ARBA00023098"/>
    </source>
</evidence>
<evidence type="ECO:0000256" key="6">
    <source>
        <dbReference type="ARBA" id="ARBA00022832"/>
    </source>
</evidence>
<keyword evidence="5" id="KW-0479">Metal-binding</keyword>
<evidence type="ECO:0000256" key="13">
    <source>
        <dbReference type="RuleBase" id="RU000581"/>
    </source>
</evidence>
<evidence type="ECO:0008006" key="17">
    <source>
        <dbReference type="Google" id="ProtNLM"/>
    </source>
</evidence>
<comment type="cofactor">
    <cofactor evidence="13">
        <name>Fe(2+)</name>
        <dbReference type="ChEBI" id="CHEBI:29033"/>
    </cofactor>
</comment>
<name>A0A9J6FEA2_HAELO</name>
<dbReference type="InterPro" id="IPR001522">
    <property type="entry name" value="FADS-1_CS"/>
</dbReference>
<accession>A0A9J6FEA2</accession>
<evidence type="ECO:0000256" key="8">
    <source>
        <dbReference type="ARBA" id="ARBA00023002"/>
    </source>
</evidence>